<dbReference type="Proteomes" id="UP000465112">
    <property type="component" value="Chromosome 1"/>
</dbReference>
<proteinExistence type="predicted"/>
<evidence type="ECO:0000313" key="3">
    <source>
        <dbReference type="Proteomes" id="UP000465112"/>
    </source>
</evidence>
<dbReference type="AlphaFoldDB" id="A0A6A5FRN9"/>
<comment type="caution">
    <text evidence="2">The sequence shown here is derived from an EMBL/GenBank/DDBJ whole genome shotgun (WGS) entry which is preliminary data.</text>
</comment>
<keyword evidence="3" id="KW-1185">Reference proteome</keyword>
<organism evidence="2 3">
    <name type="scientific">Perca fluviatilis</name>
    <name type="common">European perch</name>
    <dbReference type="NCBI Taxonomy" id="8168"/>
    <lineage>
        <taxon>Eukaryota</taxon>
        <taxon>Metazoa</taxon>
        <taxon>Chordata</taxon>
        <taxon>Craniata</taxon>
        <taxon>Vertebrata</taxon>
        <taxon>Euteleostomi</taxon>
        <taxon>Actinopterygii</taxon>
        <taxon>Neopterygii</taxon>
        <taxon>Teleostei</taxon>
        <taxon>Neoteleostei</taxon>
        <taxon>Acanthomorphata</taxon>
        <taxon>Eupercaria</taxon>
        <taxon>Perciformes</taxon>
        <taxon>Percoidei</taxon>
        <taxon>Percidae</taxon>
        <taxon>Percinae</taxon>
        <taxon>Perca</taxon>
    </lineage>
</organism>
<dbReference type="EMBL" id="VHII01000001">
    <property type="protein sequence ID" value="KAF1395319.1"/>
    <property type="molecule type" value="Genomic_DNA"/>
</dbReference>
<feature type="region of interest" description="Disordered" evidence="1">
    <location>
        <begin position="62"/>
        <end position="84"/>
    </location>
</feature>
<gene>
    <name evidence="2" type="ORF">PFLUV_G00010300</name>
</gene>
<accession>A0A6A5FRN9</accession>
<reference evidence="2 3" key="1">
    <citation type="submission" date="2019-06" db="EMBL/GenBank/DDBJ databases">
        <title>A chromosome-scale genome assembly of the European perch, Perca fluviatilis.</title>
        <authorList>
            <person name="Roques C."/>
            <person name="Zahm M."/>
            <person name="Cabau C."/>
            <person name="Klopp C."/>
            <person name="Bouchez O."/>
            <person name="Donnadieu C."/>
            <person name="Kuhl H."/>
            <person name="Gislard M."/>
            <person name="Guendouz S."/>
            <person name="Journot L."/>
            <person name="Haffray P."/>
            <person name="Bestin A."/>
            <person name="Morvezen R."/>
            <person name="Feron R."/>
            <person name="Wen M."/>
            <person name="Jouanno E."/>
            <person name="Herpin A."/>
            <person name="Schartl M."/>
            <person name="Postlethwait J."/>
            <person name="Schaerlinger B."/>
            <person name="Chardard D."/>
            <person name="Lecocq T."/>
            <person name="Poncet C."/>
            <person name="Jaffrelo L."/>
            <person name="Lampietro C."/>
            <person name="Guiguen Y."/>
        </authorList>
    </citation>
    <scope>NUCLEOTIDE SEQUENCE [LARGE SCALE GENOMIC DNA]</scope>
    <source>
        <tissue evidence="2">Blood</tissue>
    </source>
</reference>
<evidence type="ECO:0000256" key="1">
    <source>
        <dbReference type="SAM" id="MobiDB-lite"/>
    </source>
</evidence>
<feature type="compositionally biased region" description="Polar residues" evidence="1">
    <location>
        <begin position="73"/>
        <end position="84"/>
    </location>
</feature>
<evidence type="ECO:0000313" key="2">
    <source>
        <dbReference type="EMBL" id="KAF1395319.1"/>
    </source>
</evidence>
<protein>
    <submittedName>
        <fullName evidence="2">Uncharacterized protein</fullName>
    </submittedName>
</protein>
<name>A0A6A5FRN9_PERFL</name>
<sequence length="84" mass="9557">MTYQQLKPGVTFEECNRYLSLKAAVASGHGNRNWSKRTQIPRLLDLTVRKAMLTQTTLLSQPYQRTTKHHGSTDIQHSIISESS</sequence>